<evidence type="ECO:0000313" key="3">
    <source>
        <dbReference type="Proteomes" id="UP000479710"/>
    </source>
</evidence>
<gene>
    <name evidence="2" type="ORF">E2562_034860</name>
</gene>
<organism evidence="2 3">
    <name type="scientific">Oryza meyeriana var. granulata</name>
    <dbReference type="NCBI Taxonomy" id="110450"/>
    <lineage>
        <taxon>Eukaryota</taxon>
        <taxon>Viridiplantae</taxon>
        <taxon>Streptophyta</taxon>
        <taxon>Embryophyta</taxon>
        <taxon>Tracheophyta</taxon>
        <taxon>Spermatophyta</taxon>
        <taxon>Magnoliopsida</taxon>
        <taxon>Liliopsida</taxon>
        <taxon>Poales</taxon>
        <taxon>Poaceae</taxon>
        <taxon>BOP clade</taxon>
        <taxon>Oryzoideae</taxon>
        <taxon>Oryzeae</taxon>
        <taxon>Oryzinae</taxon>
        <taxon>Oryza</taxon>
        <taxon>Oryza meyeriana</taxon>
    </lineage>
</organism>
<keyword evidence="3" id="KW-1185">Reference proteome</keyword>
<sequence>MGPRRLAQAGGGHLSSIQMYTANSNGRGGDIFVSACFPLPRWNRQTLAAAMPISTAETRMPSHRRFKRSSEGSRYEHQRSPARADASRRNPSPAMRFSSTETATEITGHGRRSKRSSSALSLDDASASYPT</sequence>
<feature type="compositionally biased region" description="Basic and acidic residues" evidence="1">
    <location>
        <begin position="68"/>
        <end position="79"/>
    </location>
</feature>
<dbReference type="AlphaFoldDB" id="A0A6G1E6R3"/>
<comment type="caution">
    <text evidence="2">The sequence shown here is derived from an EMBL/GenBank/DDBJ whole genome shotgun (WGS) entry which is preliminary data.</text>
</comment>
<feature type="compositionally biased region" description="Low complexity" evidence="1">
    <location>
        <begin position="116"/>
        <end position="131"/>
    </location>
</feature>
<accession>A0A6G1E6R3</accession>
<feature type="region of interest" description="Disordered" evidence="1">
    <location>
        <begin position="52"/>
        <end position="131"/>
    </location>
</feature>
<reference evidence="2 3" key="1">
    <citation type="submission" date="2019-11" db="EMBL/GenBank/DDBJ databases">
        <title>Whole genome sequence of Oryza granulata.</title>
        <authorList>
            <person name="Li W."/>
        </authorList>
    </citation>
    <scope>NUCLEOTIDE SEQUENCE [LARGE SCALE GENOMIC DNA]</scope>
    <source>
        <strain evidence="3">cv. Menghai</strain>
        <tissue evidence="2">Leaf</tissue>
    </source>
</reference>
<proteinExistence type="predicted"/>
<dbReference type="EMBL" id="SPHZ02000005">
    <property type="protein sequence ID" value="KAF0920407.1"/>
    <property type="molecule type" value="Genomic_DNA"/>
</dbReference>
<evidence type="ECO:0000256" key="1">
    <source>
        <dbReference type="SAM" id="MobiDB-lite"/>
    </source>
</evidence>
<dbReference type="Proteomes" id="UP000479710">
    <property type="component" value="Unassembled WGS sequence"/>
</dbReference>
<evidence type="ECO:0000313" key="2">
    <source>
        <dbReference type="EMBL" id="KAF0920407.1"/>
    </source>
</evidence>
<protein>
    <submittedName>
        <fullName evidence="2">Uncharacterized protein</fullName>
    </submittedName>
</protein>
<name>A0A6G1E6R3_9ORYZ</name>